<feature type="compositionally biased region" description="Polar residues" evidence="1">
    <location>
        <begin position="1476"/>
        <end position="1510"/>
    </location>
</feature>
<feature type="compositionally biased region" description="Polar residues" evidence="1">
    <location>
        <begin position="769"/>
        <end position="785"/>
    </location>
</feature>
<dbReference type="Proteomes" id="UP001305779">
    <property type="component" value="Unassembled WGS sequence"/>
</dbReference>
<keyword evidence="3" id="KW-1185">Reference proteome</keyword>
<feature type="compositionally biased region" description="Basic and acidic residues" evidence="1">
    <location>
        <begin position="2148"/>
        <end position="2165"/>
    </location>
</feature>
<reference evidence="2 3" key="1">
    <citation type="journal article" date="2023" name="G3 (Bethesda)">
        <title>A chromosome-level genome assembly of Zasmidium syzygii isolated from banana leaves.</title>
        <authorList>
            <person name="van Westerhoven A.C."/>
            <person name="Mehrabi R."/>
            <person name="Talebi R."/>
            <person name="Steentjes M.B.F."/>
            <person name="Corcolon B."/>
            <person name="Chong P.A."/>
            <person name="Kema G.H.J."/>
            <person name="Seidl M.F."/>
        </authorList>
    </citation>
    <scope>NUCLEOTIDE SEQUENCE [LARGE SCALE GENOMIC DNA]</scope>
    <source>
        <strain evidence="2 3">P124</strain>
    </source>
</reference>
<evidence type="ECO:0000313" key="3">
    <source>
        <dbReference type="Proteomes" id="UP001305779"/>
    </source>
</evidence>
<feature type="compositionally biased region" description="Polar residues" evidence="1">
    <location>
        <begin position="1051"/>
        <end position="1086"/>
    </location>
</feature>
<feature type="compositionally biased region" description="Low complexity" evidence="1">
    <location>
        <begin position="1151"/>
        <end position="1162"/>
    </location>
</feature>
<feature type="region of interest" description="Disordered" evidence="1">
    <location>
        <begin position="1811"/>
        <end position="1839"/>
    </location>
</feature>
<feature type="compositionally biased region" description="Low complexity" evidence="1">
    <location>
        <begin position="1389"/>
        <end position="1402"/>
    </location>
</feature>
<feature type="compositionally biased region" description="Basic and acidic residues" evidence="1">
    <location>
        <begin position="89"/>
        <end position="108"/>
    </location>
</feature>
<feature type="compositionally biased region" description="Acidic residues" evidence="1">
    <location>
        <begin position="874"/>
        <end position="890"/>
    </location>
</feature>
<evidence type="ECO:0000256" key="1">
    <source>
        <dbReference type="SAM" id="MobiDB-lite"/>
    </source>
</evidence>
<sequence>MTFDFESFEAPPPLSASTSDAPPSPFSPSSAESPARPRTSHGLPSGNGGGVAGRNGSGRGNNGLQPPSLPPIPQVASRNPSTRSSNSNESREQEHASHWGKARARDEADNVSVVSKKSALKARLSFEHPIDMLPPLSRPSTPGGSRIPERPQTAAGGSSNASTPRMESSLFPTRNDVPLLPQPSNQPAMSRSFIDSRDKPYSQPPPRPFMMQGNHSSPSLLQPQAGSSTGRQPTPIGSSKNFNSPKPSIQSMSQRTNLSGSTARPSTQASSLTANSNSPTITIGTPYQATANNFPLPQHVMTRPKTPGATATVAGVSVPTHHTSSKSIAHPPEHKEPKKKGRLLNPLSLLQRRRSNQDPDGVTEERSQRQAQAQALARQRDVAQSGIYKPPPDFDPRIKGRVVHDFSAPRSSKRNTFDEMSFSDDMQSPDQPLPSPGYPPRNASLVNRGLLSDRSERRSTHTPVFMEHLGENPEASRRISSLQAENLENKDFLQRASKHSSITTYSQESAVLPPFARRSQVLDATQASFYKDDESKRSSDPSSEKERDSTLSSISEVSPITARSSSHNVDVRQSLSPVSPSSPNKGFRPVSDIQGPSSARPVSETSSKSDLQDSGKRPVSQLTKTSSQERRVKGASEVTARPYSVVLAPPAINTIAEGSVESSPIDGASTHSPQVLTRGISIRHSANSSPEPDVLQPPATHTPGEDSSASPSLLERTAGIPTPEKTPEPELVESIQFKPNRDQPKLVEKRSSAVGHSRKSSNVPKHHASNASRFSFQTGSESALQEQALEEKHRTMRQSQMTESMPRGPSPDNEDDDSDFDADAMDDMDEMEMEAAQFGEPVKPMEPMQPSQSGLYLQQAREALQQDSYSDDGSVYDDDIPEVTNEEDVPYPDHPAFRTHSALGSYSQRNSYQMGTPDGYWRGSTIDHYMRDSYFQPTHSRMQSQNSNATADTSSTQDHLAPSDAVPGTNRYSRPRSNFYLQPSTAVDTPTSSPQTEKPPVPPRDSGNSEQNRVASGMTVIQPGSASSSEESLLLKQGVENTDREHVISGMSYSTVNTEDTQSPQKNGAANSLFMQAQAAKSSPQVDTEEDSPPFRYRDSGVSEKTRVPSAMSLSTSETESRRPQSSSSDLKRAHDRSESLQEDEDVISLASPAKAAKGSAAAEEDPQSDDNDNDTDVLSLASPVRSIHSPAGAERILSHDEISLVSPPRHTFGHGQNDSIDAVSLKSPTKGLEQEEHDRNNSAAGISLASPTHGLEHDEDYERKQSKASIYSDGRRNGSVGALSLGSPPQSRFGHRSTESGMSFEDFAHSGFSSPTAADQRGMRPVTPPATSHGDRPNAALSPSSKASSPRTVSTGLGLSMFSGFDFDDQPPLPTTQPTHNVGNSKDASQTPASPQQTQSSNPHAMGSPTSTASSPRTVSTAMGMSMFGGFEFEDRAGPLPDLPNKFKHNKTASAASAASGISPRNSAFAHAKSASVQQPATTTQPDHQRFLSLSNPGQSDRTVSTAMGMSSFGGFDFEDGPSSDYSSQRDTSSTQQTAFEKGLHQPNESQSAPRGDWGDLQKHTSPALGSPTRVVPTYHVSSDSQDIRQSQEQDSGSASARASMNPNLQYARPSIAYADDDDMYFDDGNFEHDINGTHGASFDENAFDDDAFLSRPGFANRYAHQRDNSGLTMSSLGSDGPYPAFAMPNAARASARYSQMALEDLPLHDQFDPRFIPQRNPSEDAKRLGMSDRVPPVPVPEENTEAFSRMQQSLHSYHAALADAATKAAADGRFVRAPSISTTQSLAVEPKTLVLPDDRSIRDDKSVYSNGEEGGEIAMPPSDANSRSNTHLGRSDTTVSHLTHLTNYSPPKMSFDFGFDQPVRDDDDYDGFGNDDDLVAAANAEALALDEDGFYGQEFDFYRRPRANSGDLEAVNGGYFGEDGDDGLTRNKSLKEPNLTPITERSEFSTRNSFIGFGHGQFGPASAGPYGPHSPALARMPVTPFIETEVTSFDELRRLKANAFAGTGSQSGSLKSNSNRSSSQSLQNAFSPSQGPRPGQGYFGGVPMQFAYSNDSSNSSNPNSGHPITIGGQHGFNFQDSPQSAGSSQGMPFSMDLDATPKRNTQQQQDPPTARKVPPTQRESSGSAMQGHSRKGSGADSVTYVREPDPEGSGKPRWVLERRRTSEQGQLELIGRELVQGGWI</sequence>
<feature type="compositionally biased region" description="Polar residues" evidence="1">
    <location>
        <begin position="2104"/>
        <end position="2113"/>
    </location>
</feature>
<feature type="compositionally biased region" description="Basic and acidic residues" evidence="1">
    <location>
        <begin position="739"/>
        <end position="751"/>
    </location>
</feature>
<protein>
    <submittedName>
        <fullName evidence="2">Uncharacterized protein</fullName>
    </submittedName>
</protein>
<dbReference type="EMBL" id="JAXOVC010000004">
    <property type="protein sequence ID" value="KAK4502633.1"/>
    <property type="molecule type" value="Genomic_DNA"/>
</dbReference>
<feature type="compositionally biased region" description="Basic residues" evidence="1">
    <location>
        <begin position="756"/>
        <end position="768"/>
    </location>
</feature>
<feature type="compositionally biased region" description="Gly residues" evidence="1">
    <location>
        <begin position="45"/>
        <end position="61"/>
    </location>
</feature>
<comment type="caution">
    <text evidence="2">The sequence shown here is derived from an EMBL/GenBank/DDBJ whole genome shotgun (WGS) entry which is preliminary data.</text>
</comment>
<feature type="compositionally biased region" description="Low complexity" evidence="1">
    <location>
        <begin position="1338"/>
        <end position="1351"/>
    </location>
</feature>
<feature type="compositionally biased region" description="Low complexity" evidence="1">
    <location>
        <begin position="2010"/>
        <end position="2030"/>
    </location>
</feature>
<feature type="compositionally biased region" description="Acidic residues" evidence="1">
    <location>
        <begin position="812"/>
        <end position="825"/>
    </location>
</feature>
<feature type="compositionally biased region" description="Polar residues" evidence="1">
    <location>
        <begin position="970"/>
        <end position="996"/>
    </location>
</feature>
<feature type="compositionally biased region" description="Polar residues" evidence="1">
    <location>
        <begin position="550"/>
        <end position="584"/>
    </location>
</feature>
<feature type="compositionally biased region" description="Low complexity" evidence="1">
    <location>
        <begin position="15"/>
        <end position="37"/>
    </location>
</feature>
<feature type="compositionally biased region" description="Polar residues" evidence="1">
    <location>
        <begin position="1825"/>
        <end position="1839"/>
    </location>
</feature>
<feature type="region of interest" description="Disordered" evidence="1">
    <location>
        <begin position="526"/>
        <end position="825"/>
    </location>
</feature>
<feature type="compositionally biased region" description="Acidic residues" evidence="1">
    <location>
        <begin position="1163"/>
        <end position="1176"/>
    </location>
</feature>
<feature type="compositionally biased region" description="Polar residues" evidence="1">
    <location>
        <begin position="1594"/>
        <end position="1609"/>
    </location>
</feature>
<feature type="compositionally biased region" description="Basic and acidic residues" evidence="1">
    <location>
        <begin position="392"/>
        <end position="404"/>
    </location>
</feature>
<proteinExistence type="predicted"/>
<feature type="compositionally biased region" description="Polar residues" evidence="1">
    <location>
        <begin position="1112"/>
        <end position="1129"/>
    </location>
</feature>
<feature type="compositionally biased region" description="Polar residues" evidence="1">
    <location>
        <begin position="1409"/>
        <end position="1419"/>
    </location>
</feature>
<feature type="compositionally biased region" description="Low complexity" evidence="1">
    <location>
        <begin position="1025"/>
        <end position="1035"/>
    </location>
</feature>
<feature type="region of interest" description="Disordered" evidence="1">
    <location>
        <begin position="1457"/>
        <end position="1609"/>
    </location>
</feature>
<organism evidence="2 3">
    <name type="scientific">Zasmidium cellare</name>
    <name type="common">Wine cellar mold</name>
    <name type="synonym">Racodium cellare</name>
    <dbReference type="NCBI Taxonomy" id="395010"/>
    <lineage>
        <taxon>Eukaryota</taxon>
        <taxon>Fungi</taxon>
        <taxon>Dikarya</taxon>
        <taxon>Ascomycota</taxon>
        <taxon>Pezizomycotina</taxon>
        <taxon>Dothideomycetes</taxon>
        <taxon>Dothideomycetidae</taxon>
        <taxon>Mycosphaerellales</taxon>
        <taxon>Mycosphaerellaceae</taxon>
        <taxon>Zasmidium</taxon>
    </lineage>
</organism>
<feature type="compositionally biased region" description="Low complexity" evidence="1">
    <location>
        <begin position="1524"/>
        <end position="1539"/>
    </location>
</feature>
<feature type="compositionally biased region" description="Basic and acidic residues" evidence="1">
    <location>
        <begin position="1255"/>
        <end position="1266"/>
    </location>
</feature>
<feature type="compositionally biased region" description="Polar residues" evidence="1">
    <location>
        <begin position="2078"/>
        <end position="2093"/>
    </location>
</feature>
<feature type="compositionally biased region" description="Polar residues" evidence="1">
    <location>
        <begin position="213"/>
        <end position="295"/>
    </location>
</feature>
<accession>A0ABR0ENE1</accession>
<feature type="compositionally biased region" description="Basic and acidic residues" evidence="1">
    <location>
        <begin position="1130"/>
        <end position="1140"/>
    </location>
</feature>
<feature type="compositionally biased region" description="Low complexity" evidence="1">
    <location>
        <begin position="2055"/>
        <end position="2066"/>
    </location>
</feature>
<feature type="compositionally biased region" description="Polar residues" evidence="1">
    <location>
        <begin position="155"/>
        <end position="172"/>
    </location>
</feature>
<feature type="compositionally biased region" description="Polar residues" evidence="1">
    <location>
        <begin position="902"/>
        <end position="914"/>
    </location>
</feature>
<feature type="region of interest" description="Disordered" evidence="1">
    <location>
        <begin position="2006"/>
        <end position="2165"/>
    </location>
</feature>
<feature type="compositionally biased region" description="Polar residues" evidence="1">
    <location>
        <begin position="2123"/>
        <end position="2132"/>
    </location>
</feature>
<feature type="compositionally biased region" description="Polar residues" evidence="1">
    <location>
        <begin position="938"/>
        <end position="958"/>
    </location>
</feature>
<feature type="region of interest" description="Disordered" evidence="1">
    <location>
        <begin position="938"/>
        <end position="1419"/>
    </location>
</feature>
<feature type="region of interest" description="Disordered" evidence="1">
    <location>
        <begin position="1"/>
        <end position="476"/>
    </location>
</feature>
<gene>
    <name evidence="2" type="ORF">PRZ48_006059</name>
</gene>
<name>A0ABR0ENE1_ZASCE</name>
<evidence type="ECO:0000313" key="2">
    <source>
        <dbReference type="EMBL" id="KAK4502633.1"/>
    </source>
</evidence>
<feature type="compositionally biased region" description="Basic and acidic residues" evidence="1">
    <location>
        <begin position="530"/>
        <end position="549"/>
    </location>
</feature>
<feature type="compositionally biased region" description="Basic and acidic residues" evidence="1">
    <location>
        <begin position="1096"/>
        <end position="1107"/>
    </location>
</feature>
<feature type="compositionally biased region" description="Low complexity" evidence="1">
    <location>
        <begin position="77"/>
        <end position="88"/>
    </location>
</feature>
<feature type="region of interest" description="Disordered" evidence="1">
    <location>
        <begin position="863"/>
        <end position="923"/>
    </location>
</feature>